<name>A0A397D2Y2_APHAT</name>
<feature type="coiled-coil region" evidence="1">
    <location>
        <begin position="382"/>
        <end position="424"/>
    </location>
</feature>
<feature type="region of interest" description="Disordered" evidence="2">
    <location>
        <begin position="201"/>
        <end position="225"/>
    </location>
</feature>
<dbReference type="EMBL" id="QUTC01005916">
    <property type="protein sequence ID" value="RHY55040.1"/>
    <property type="molecule type" value="Genomic_DNA"/>
</dbReference>
<dbReference type="AlphaFoldDB" id="A0A397D2Y2"/>
<evidence type="ECO:0000313" key="7">
    <source>
        <dbReference type="EMBL" id="RHY57628.1"/>
    </source>
</evidence>
<evidence type="ECO:0000313" key="9">
    <source>
        <dbReference type="Proteomes" id="UP000265427"/>
    </source>
</evidence>
<dbReference type="SUPFAM" id="SSF117892">
    <property type="entry name" value="Band 7/SPFH domain"/>
    <property type="match status" value="1"/>
</dbReference>
<evidence type="ECO:0000313" key="5">
    <source>
        <dbReference type="EMBL" id="RHY19298.1"/>
    </source>
</evidence>
<gene>
    <name evidence="5" type="ORF">DYB25_006713</name>
    <name evidence="7" type="ORF">DYB30_006406</name>
    <name evidence="8" type="ORF">DYB34_007583</name>
    <name evidence="4" type="ORF">DYB36_008008</name>
    <name evidence="6" type="ORF">DYB38_007550</name>
</gene>
<evidence type="ECO:0000313" key="11">
    <source>
        <dbReference type="Proteomes" id="UP000266239"/>
    </source>
</evidence>
<dbReference type="VEuPathDB" id="FungiDB:H257_01640"/>
<evidence type="ECO:0000313" key="8">
    <source>
        <dbReference type="EMBL" id="RHY67591.1"/>
    </source>
</evidence>
<evidence type="ECO:0000313" key="4">
    <source>
        <dbReference type="EMBL" id="RHY10784.1"/>
    </source>
</evidence>
<dbReference type="PANTHER" id="PTHR43327">
    <property type="entry name" value="STOMATIN-LIKE PROTEIN 2, MITOCHONDRIAL"/>
    <property type="match status" value="1"/>
</dbReference>
<dbReference type="Proteomes" id="UP000266239">
    <property type="component" value="Unassembled WGS sequence"/>
</dbReference>
<evidence type="ECO:0000256" key="1">
    <source>
        <dbReference type="SAM" id="Coils"/>
    </source>
</evidence>
<organism evidence="6 10">
    <name type="scientific">Aphanomyces astaci</name>
    <name type="common">Crayfish plague agent</name>
    <dbReference type="NCBI Taxonomy" id="112090"/>
    <lineage>
        <taxon>Eukaryota</taxon>
        <taxon>Sar</taxon>
        <taxon>Stramenopiles</taxon>
        <taxon>Oomycota</taxon>
        <taxon>Saprolegniomycetes</taxon>
        <taxon>Saprolegniales</taxon>
        <taxon>Verrucalvaceae</taxon>
        <taxon>Aphanomyces</taxon>
    </lineage>
</organism>
<evidence type="ECO:0000313" key="10">
    <source>
        <dbReference type="Proteomes" id="UP000265716"/>
    </source>
</evidence>
<dbReference type="InterPro" id="IPR001107">
    <property type="entry name" value="Band_7"/>
</dbReference>
<evidence type="ECO:0000256" key="2">
    <source>
        <dbReference type="SAM" id="MobiDB-lite"/>
    </source>
</evidence>
<evidence type="ECO:0000313" key="13">
    <source>
        <dbReference type="Proteomes" id="UP000283543"/>
    </source>
</evidence>
<feature type="domain" description="Band 7" evidence="3">
    <location>
        <begin position="58"/>
        <end position="302"/>
    </location>
</feature>
<dbReference type="EMBL" id="QUTD01006086">
    <property type="protein sequence ID" value="RHY57628.1"/>
    <property type="molecule type" value="Genomic_DNA"/>
</dbReference>
<evidence type="ECO:0000313" key="6">
    <source>
        <dbReference type="EMBL" id="RHY55040.1"/>
    </source>
</evidence>
<dbReference type="Proteomes" id="UP000283543">
    <property type="component" value="Unassembled WGS sequence"/>
</dbReference>
<dbReference type="Proteomes" id="UP000265427">
    <property type="component" value="Unassembled WGS sequence"/>
</dbReference>
<accession>A0A397D2Y2</accession>
<dbReference type="EMBL" id="QUSZ01005207">
    <property type="protein sequence ID" value="RHY10784.1"/>
    <property type="molecule type" value="Genomic_DNA"/>
</dbReference>
<sequence length="515" mass="57410">MATSTTTAASWSSKNQTHLLFDHIWRVDSANKKFGECKDGSTVVILQPGRSPVMPYIRIPDGMYAIVQHHGKDVDYVDPVTGSTSPIWPAGFHRASVFTKVAYLVTKQYVVFDTPVKGCKTADDVTVQIDMCLVFRITGDASKGEDPNLVKRFVYELGPQGLETQLRDAQEEAVRALARSVQHTEVYSLRDGTVKERFKNELQLRPPAPVPPVNHDDDEEKDDAPMLDPRFVLKSAETTGDDDVDNMWQVPPAAKVIYCVTEDMKNNLNKQFNPYGVEITSVAITNVKLPANFESQMEEKTTYTSAIKEQNMKQQSDMQLLQYREEIDTTKLSKAMIRMEETETGKQHCAEIQKQIDMICADTKQIQTKINQDRQVRCGKIVADAQLEMAKLQAETEMIQAEIYASCEADITKINAELDALRLKMDADVAQIQAVGEGRAKEIVSEAEGIASLKLEKQRAFVLQMQRLDVMASLADNDQVVIAGNGSNNLMADVFVAQQKSNLLLNINGLQPSVA</sequence>
<keyword evidence="1" id="KW-0175">Coiled coil</keyword>
<dbReference type="InterPro" id="IPR036013">
    <property type="entry name" value="Band_7/SPFH_dom_sf"/>
</dbReference>
<dbReference type="Proteomes" id="UP000265716">
    <property type="component" value="Unassembled WGS sequence"/>
</dbReference>
<dbReference type="EMBL" id="QUTA01004560">
    <property type="protein sequence ID" value="RHY19298.1"/>
    <property type="molecule type" value="Genomic_DNA"/>
</dbReference>
<comment type="caution">
    <text evidence="6">The sequence shown here is derived from an EMBL/GenBank/DDBJ whole genome shotgun (WGS) entry which is preliminary data.</text>
</comment>
<evidence type="ECO:0000259" key="3">
    <source>
        <dbReference type="Pfam" id="PF01145"/>
    </source>
</evidence>
<dbReference type="PANTHER" id="PTHR43327:SF9">
    <property type="entry name" value="BAND 7 DOMAIN-CONTAINING PROTEIN"/>
    <property type="match status" value="1"/>
</dbReference>
<dbReference type="Gene3D" id="3.30.479.30">
    <property type="entry name" value="Band 7 domain"/>
    <property type="match status" value="1"/>
</dbReference>
<reference evidence="9 10" key="1">
    <citation type="submission" date="2018-08" db="EMBL/GenBank/DDBJ databases">
        <title>Aphanomyces genome sequencing and annotation.</title>
        <authorList>
            <person name="Minardi D."/>
            <person name="Oidtmann B."/>
            <person name="Van Der Giezen M."/>
            <person name="Studholme D.J."/>
        </authorList>
    </citation>
    <scope>NUCLEOTIDE SEQUENCE [LARGE SCALE GENOMIC DNA]</scope>
    <source>
        <strain evidence="7 12">D2</strain>
        <strain evidence="4 9">Kv</strain>
        <strain evidence="6 10">SA</strain>
        <strain evidence="8 13">Si</strain>
        <strain evidence="5 11">Yx</strain>
    </source>
</reference>
<dbReference type="Pfam" id="PF01145">
    <property type="entry name" value="Band_7"/>
    <property type="match status" value="1"/>
</dbReference>
<dbReference type="EMBL" id="QUTB01003508">
    <property type="protein sequence ID" value="RHY67591.1"/>
    <property type="molecule type" value="Genomic_DNA"/>
</dbReference>
<proteinExistence type="predicted"/>
<evidence type="ECO:0000313" key="12">
    <source>
        <dbReference type="Proteomes" id="UP000266643"/>
    </source>
</evidence>
<protein>
    <recommendedName>
        <fullName evidence="3">Band 7 domain-containing protein</fullName>
    </recommendedName>
</protein>
<dbReference type="InterPro" id="IPR050710">
    <property type="entry name" value="Band7/mec-2_domain"/>
</dbReference>
<dbReference type="Proteomes" id="UP000266643">
    <property type="component" value="Unassembled WGS sequence"/>
</dbReference>